<accession>A0AAE1B9T5</accession>
<dbReference type="Proteomes" id="UP001283361">
    <property type="component" value="Unassembled WGS sequence"/>
</dbReference>
<name>A0AAE1B9T5_9GAST</name>
<dbReference type="AlphaFoldDB" id="A0AAE1B9T5"/>
<dbReference type="EMBL" id="JAWDGP010000269">
    <property type="protein sequence ID" value="KAK3801970.1"/>
    <property type="molecule type" value="Genomic_DNA"/>
</dbReference>
<evidence type="ECO:0000313" key="2">
    <source>
        <dbReference type="Proteomes" id="UP001283361"/>
    </source>
</evidence>
<keyword evidence="2" id="KW-1185">Reference proteome</keyword>
<gene>
    <name evidence="1" type="ORF">RRG08_064564</name>
</gene>
<reference evidence="1" key="1">
    <citation type="journal article" date="2023" name="G3 (Bethesda)">
        <title>A reference genome for the long-term kleptoplast-retaining sea slug Elysia crispata morphotype clarki.</title>
        <authorList>
            <person name="Eastman K.E."/>
            <person name="Pendleton A.L."/>
            <person name="Shaikh M.A."/>
            <person name="Suttiyut T."/>
            <person name="Ogas R."/>
            <person name="Tomko P."/>
            <person name="Gavelis G."/>
            <person name="Widhalm J.R."/>
            <person name="Wisecaver J.H."/>
        </authorList>
    </citation>
    <scope>NUCLEOTIDE SEQUENCE</scope>
    <source>
        <strain evidence="1">ECLA1</strain>
    </source>
</reference>
<proteinExistence type="predicted"/>
<evidence type="ECO:0000313" key="1">
    <source>
        <dbReference type="EMBL" id="KAK3801970.1"/>
    </source>
</evidence>
<protein>
    <submittedName>
        <fullName evidence="1">Uncharacterized protein</fullName>
    </submittedName>
</protein>
<sequence>MGTTSNAPCGQARLCGQSAVTAADCGMMQWAKVMYLSSLTGLSNPDITSLKTGTCFDNEQRSLWPGQAVW</sequence>
<comment type="caution">
    <text evidence="1">The sequence shown here is derived from an EMBL/GenBank/DDBJ whole genome shotgun (WGS) entry which is preliminary data.</text>
</comment>
<organism evidence="1 2">
    <name type="scientific">Elysia crispata</name>
    <name type="common">lettuce slug</name>
    <dbReference type="NCBI Taxonomy" id="231223"/>
    <lineage>
        <taxon>Eukaryota</taxon>
        <taxon>Metazoa</taxon>
        <taxon>Spiralia</taxon>
        <taxon>Lophotrochozoa</taxon>
        <taxon>Mollusca</taxon>
        <taxon>Gastropoda</taxon>
        <taxon>Heterobranchia</taxon>
        <taxon>Euthyneura</taxon>
        <taxon>Panpulmonata</taxon>
        <taxon>Sacoglossa</taxon>
        <taxon>Placobranchoidea</taxon>
        <taxon>Plakobranchidae</taxon>
        <taxon>Elysia</taxon>
    </lineage>
</organism>